<keyword evidence="2" id="KW-1133">Transmembrane helix</keyword>
<feature type="region of interest" description="Disordered" evidence="1">
    <location>
        <begin position="43"/>
        <end position="62"/>
    </location>
</feature>
<sequence>MITVLCMAKNKNCYLTTRNETLNLQERPIANLLLSELELTRESDNTMGKRDNQEPIDRSQDASSMTTINILDETCIVCETPNQNSKSSLVKCGITQKQLSEFLLAKNPKDQLTEGSSRMTDGSIIAIVLGSTFFASLMVLFVCYFIYYFKKVETERANGESDIERQYDSRHEKLNTS</sequence>
<evidence type="ECO:0000313" key="4">
    <source>
        <dbReference type="Proteomes" id="UP001295684"/>
    </source>
</evidence>
<evidence type="ECO:0000313" key="3">
    <source>
        <dbReference type="EMBL" id="CAI2368433.1"/>
    </source>
</evidence>
<keyword evidence="4" id="KW-1185">Reference proteome</keyword>
<proteinExistence type="predicted"/>
<keyword evidence="2" id="KW-0472">Membrane</keyword>
<comment type="caution">
    <text evidence="3">The sequence shown here is derived from an EMBL/GenBank/DDBJ whole genome shotgun (WGS) entry which is preliminary data.</text>
</comment>
<gene>
    <name evidence="3" type="ORF">ECRASSUSDP1_LOCUS9725</name>
</gene>
<dbReference type="EMBL" id="CAMPGE010009566">
    <property type="protein sequence ID" value="CAI2368433.1"/>
    <property type="molecule type" value="Genomic_DNA"/>
</dbReference>
<evidence type="ECO:0000256" key="2">
    <source>
        <dbReference type="SAM" id="Phobius"/>
    </source>
</evidence>
<feature type="transmembrane region" description="Helical" evidence="2">
    <location>
        <begin position="124"/>
        <end position="147"/>
    </location>
</feature>
<protein>
    <submittedName>
        <fullName evidence="3">Uncharacterized protein</fullName>
    </submittedName>
</protein>
<name>A0AAD1UJM0_EUPCR</name>
<keyword evidence="2" id="KW-0812">Transmembrane</keyword>
<dbReference type="AlphaFoldDB" id="A0AAD1UJM0"/>
<organism evidence="3 4">
    <name type="scientific">Euplotes crassus</name>
    <dbReference type="NCBI Taxonomy" id="5936"/>
    <lineage>
        <taxon>Eukaryota</taxon>
        <taxon>Sar</taxon>
        <taxon>Alveolata</taxon>
        <taxon>Ciliophora</taxon>
        <taxon>Intramacronucleata</taxon>
        <taxon>Spirotrichea</taxon>
        <taxon>Hypotrichia</taxon>
        <taxon>Euplotida</taxon>
        <taxon>Euplotidae</taxon>
        <taxon>Moneuplotes</taxon>
    </lineage>
</organism>
<evidence type="ECO:0000256" key="1">
    <source>
        <dbReference type="SAM" id="MobiDB-lite"/>
    </source>
</evidence>
<dbReference type="Proteomes" id="UP001295684">
    <property type="component" value="Unassembled WGS sequence"/>
</dbReference>
<feature type="compositionally biased region" description="Basic and acidic residues" evidence="1">
    <location>
        <begin position="43"/>
        <end position="60"/>
    </location>
</feature>
<accession>A0AAD1UJM0</accession>
<reference evidence="3" key="1">
    <citation type="submission" date="2023-07" db="EMBL/GenBank/DDBJ databases">
        <authorList>
            <consortium name="AG Swart"/>
            <person name="Singh M."/>
            <person name="Singh A."/>
            <person name="Seah K."/>
            <person name="Emmerich C."/>
        </authorList>
    </citation>
    <scope>NUCLEOTIDE SEQUENCE</scope>
    <source>
        <strain evidence="3">DP1</strain>
    </source>
</reference>